<dbReference type="AlphaFoldDB" id="A0A858BVZ9"/>
<reference evidence="1 2" key="1">
    <citation type="submission" date="2020-02" db="EMBL/GenBank/DDBJ databases">
        <authorList>
            <person name="Kim Y.B."/>
            <person name="Roh S.W."/>
        </authorList>
    </citation>
    <scope>NUCLEOTIDE SEQUENCE [LARGE SCALE GENOMIC DNA]</scope>
    <source>
        <strain evidence="1 2">DSM 103574</strain>
    </source>
</reference>
<accession>A0A858BVZ9</accession>
<organism evidence="1 2">
    <name type="scientific">Aminipila butyrica</name>
    <dbReference type="NCBI Taxonomy" id="433296"/>
    <lineage>
        <taxon>Bacteria</taxon>
        <taxon>Bacillati</taxon>
        <taxon>Bacillota</taxon>
        <taxon>Clostridia</taxon>
        <taxon>Peptostreptococcales</taxon>
        <taxon>Anaerovoracaceae</taxon>
        <taxon>Aminipila</taxon>
    </lineage>
</organism>
<evidence type="ECO:0000313" key="1">
    <source>
        <dbReference type="EMBL" id="QIB69767.1"/>
    </source>
</evidence>
<dbReference type="EMBL" id="CP048649">
    <property type="protein sequence ID" value="QIB69767.1"/>
    <property type="molecule type" value="Genomic_DNA"/>
</dbReference>
<evidence type="ECO:0008006" key="3">
    <source>
        <dbReference type="Google" id="ProtNLM"/>
    </source>
</evidence>
<sequence>MSDMLNIIAGRLETKPTLMPAFKGRFVMKNYLITEADEGDEREARVPIVAWDSVAEEILSYGKDDMIYLLCVPSDSLVQVQGNMIPVLGFKVIKVDHDRAIATKVNEKIIEILKSAQ</sequence>
<name>A0A858BVZ9_9FIRM</name>
<dbReference type="KEGG" id="abut:Ami103574_10745"/>
<evidence type="ECO:0000313" key="2">
    <source>
        <dbReference type="Proteomes" id="UP000466848"/>
    </source>
</evidence>
<gene>
    <name evidence="1" type="ORF">Ami103574_10745</name>
</gene>
<proteinExistence type="predicted"/>
<protein>
    <recommendedName>
        <fullName evidence="3">Single-stranded DNA-binding protein</fullName>
    </recommendedName>
</protein>
<dbReference type="Proteomes" id="UP000466848">
    <property type="component" value="Chromosome"/>
</dbReference>
<dbReference type="RefSeq" id="WP_163067007.1">
    <property type="nucleotide sequence ID" value="NZ_CP048649.1"/>
</dbReference>
<keyword evidence="2" id="KW-1185">Reference proteome</keyword>